<name>A0ABQ1UE49_9NOCA</name>
<evidence type="ECO:0000256" key="1">
    <source>
        <dbReference type="SAM" id="Phobius"/>
    </source>
</evidence>
<reference evidence="3" key="1">
    <citation type="journal article" date="2019" name="Int. J. Syst. Evol. Microbiol.">
        <title>The Global Catalogue of Microorganisms (GCM) 10K type strain sequencing project: providing services to taxonomists for standard genome sequencing and annotation.</title>
        <authorList>
            <consortium name="The Broad Institute Genomics Platform"/>
            <consortium name="The Broad Institute Genome Sequencing Center for Infectious Disease"/>
            <person name="Wu L."/>
            <person name="Ma J."/>
        </authorList>
    </citation>
    <scope>NUCLEOTIDE SEQUENCE [LARGE SCALE GENOMIC DNA]</scope>
    <source>
        <strain evidence="3">CCM 7855</strain>
    </source>
</reference>
<dbReference type="EMBL" id="BMCS01000001">
    <property type="protein sequence ID" value="GGF15742.1"/>
    <property type="molecule type" value="Genomic_DNA"/>
</dbReference>
<sequence>MPRSRIWLLALVIATCTTILNFAAGATVAGWLSVVVVLAFGAAWISDLRRSKAENTDGGT</sequence>
<organism evidence="2 3">
    <name type="scientific">Williamsia phyllosphaerae</name>
    <dbReference type="NCBI Taxonomy" id="885042"/>
    <lineage>
        <taxon>Bacteria</taxon>
        <taxon>Bacillati</taxon>
        <taxon>Actinomycetota</taxon>
        <taxon>Actinomycetes</taxon>
        <taxon>Mycobacteriales</taxon>
        <taxon>Nocardiaceae</taxon>
        <taxon>Williamsia</taxon>
    </lineage>
</organism>
<feature type="transmembrane region" description="Helical" evidence="1">
    <location>
        <begin position="28"/>
        <end position="45"/>
    </location>
</feature>
<gene>
    <name evidence="2" type="ORF">GCM10007298_09700</name>
</gene>
<keyword evidence="1" id="KW-0472">Membrane</keyword>
<comment type="caution">
    <text evidence="2">The sequence shown here is derived from an EMBL/GenBank/DDBJ whole genome shotgun (WGS) entry which is preliminary data.</text>
</comment>
<keyword evidence="1" id="KW-0812">Transmembrane</keyword>
<proteinExistence type="predicted"/>
<accession>A0ABQ1UE49</accession>
<keyword evidence="1" id="KW-1133">Transmembrane helix</keyword>
<dbReference type="RefSeq" id="WP_188487401.1">
    <property type="nucleotide sequence ID" value="NZ_BMCS01000001.1"/>
</dbReference>
<evidence type="ECO:0000313" key="2">
    <source>
        <dbReference type="EMBL" id="GGF15742.1"/>
    </source>
</evidence>
<keyword evidence="3" id="KW-1185">Reference proteome</keyword>
<dbReference type="Proteomes" id="UP000632454">
    <property type="component" value="Unassembled WGS sequence"/>
</dbReference>
<protein>
    <submittedName>
        <fullName evidence="2">Uncharacterized protein</fullName>
    </submittedName>
</protein>
<evidence type="ECO:0000313" key="3">
    <source>
        <dbReference type="Proteomes" id="UP000632454"/>
    </source>
</evidence>